<evidence type="ECO:0000313" key="9">
    <source>
        <dbReference type="Proteomes" id="UP000178841"/>
    </source>
</evidence>
<keyword evidence="2" id="KW-1277">Toxin-antitoxin system</keyword>
<dbReference type="InterPro" id="IPR012933">
    <property type="entry name" value="HicA_mRNA_interferase"/>
</dbReference>
<comment type="similarity">
    <text evidence="1">Belongs to the HicA mRNA interferase family.</text>
</comment>
<protein>
    <submittedName>
        <fullName evidence="8">Addiction module toxin, HicA family</fullName>
    </submittedName>
</protein>
<dbReference type="SUPFAM" id="SSF54786">
    <property type="entry name" value="YcfA/nrd intein domain"/>
    <property type="match status" value="1"/>
</dbReference>
<evidence type="ECO:0000256" key="4">
    <source>
        <dbReference type="ARBA" id="ARBA00022759"/>
    </source>
</evidence>
<evidence type="ECO:0000313" key="8">
    <source>
        <dbReference type="EMBL" id="OGZ03999.1"/>
    </source>
</evidence>
<keyword evidence="5" id="KW-0378">Hydrolase</keyword>
<comment type="caution">
    <text evidence="8">The sequence shown here is derived from an EMBL/GenBank/DDBJ whole genome shotgun (WGS) entry which is preliminary data.</text>
</comment>
<reference evidence="8 9" key="1">
    <citation type="journal article" date="2016" name="Nat. Commun.">
        <title>Thousands of microbial genomes shed light on interconnected biogeochemical processes in an aquifer system.</title>
        <authorList>
            <person name="Anantharaman K."/>
            <person name="Brown C.T."/>
            <person name="Hug L.A."/>
            <person name="Sharon I."/>
            <person name="Castelle C.J."/>
            <person name="Probst A.J."/>
            <person name="Thomas B.C."/>
            <person name="Singh A."/>
            <person name="Wilkins M.J."/>
            <person name="Karaoz U."/>
            <person name="Brodie E.L."/>
            <person name="Williams K.H."/>
            <person name="Hubbard S.S."/>
            <person name="Banfield J.F."/>
        </authorList>
    </citation>
    <scope>NUCLEOTIDE SEQUENCE [LARGE SCALE GENOMIC DNA]</scope>
</reference>
<evidence type="ECO:0000256" key="7">
    <source>
        <dbReference type="ARBA" id="ARBA00023016"/>
    </source>
</evidence>
<keyword evidence="3" id="KW-0540">Nuclease</keyword>
<evidence type="ECO:0000256" key="3">
    <source>
        <dbReference type="ARBA" id="ARBA00022722"/>
    </source>
</evidence>
<gene>
    <name evidence="8" type="ORF">A2648_00145</name>
</gene>
<keyword evidence="6" id="KW-0694">RNA-binding</keyword>
<evidence type="ECO:0000256" key="5">
    <source>
        <dbReference type="ARBA" id="ARBA00022801"/>
    </source>
</evidence>
<name>A0A1G2CRK4_9BACT</name>
<dbReference type="STRING" id="1798657.A2648_00145"/>
<dbReference type="EMBL" id="MHLH01000012">
    <property type="protein sequence ID" value="OGZ03999.1"/>
    <property type="molecule type" value="Genomic_DNA"/>
</dbReference>
<evidence type="ECO:0000256" key="1">
    <source>
        <dbReference type="ARBA" id="ARBA00006620"/>
    </source>
</evidence>
<keyword evidence="7" id="KW-0346">Stress response</keyword>
<dbReference type="Proteomes" id="UP000178841">
    <property type="component" value="Unassembled WGS sequence"/>
</dbReference>
<sequence length="61" mass="6983">MKRIALVKFLLKHGCVFVREGGKHSVYFNPATKRTSTVPRHTEINDFLARKICRDLGIAEL</sequence>
<evidence type="ECO:0000256" key="2">
    <source>
        <dbReference type="ARBA" id="ARBA00022649"/>
    </source>
</evidence>
<dbReference type="Gene3D" id="3.30.920.30">
    <property type="entry name" value="Hypothetical protein"/>
    <property type="match status" value="1"/>
</dbReference>
<dbReference type="GO" id="GO:0003729">
    <property type="term" value="F:mRNA binding"/>
    <property type="evidence" value="ECO:0007669"/>
    <property type="project" value="InterPro"/>
</dbReference>
<dbReference type="Pfam" id="PF07927">
    <property type="entry name" value="HicA_toxin"/>
    <property type="match status" value="1"/>
</dbReference>
<proteinExistence type="inferred from homology"/>
<dbReference type="GO" id="GO:0004519">
    <property type="term" value="F:endonuclease activity"/>
    <property type="evidence" value="ECO:0007669"/>
    <property type="project" value="UniProtKB-KW"/>
</dbReference>
<dbReference type="GO" id="GO:0016787">
    <property type="term" value="F:hydrolase activity"/>
    <property type="evidence" value="ECO:0007669"/>
    <property type="project" value="UniProtKB-KW"/>
</dbReference>
<accession>A0A1G2CRK4</accession>
<dbReference type="InterPro" id="IPR038570">
    <property type="entry name" value="HicA_sf"/>
</dbReference>
<dbReference type="AlphaFoldDB" id="A0A1G2CRK4"/>
<keyword evidence="4" id="KW-0255">Endonuclease</keyword>
<evidence type="ECO:0000256" key="6">
    <source>
        <dbReference type="ARBA" id="ARBA00022884"/>
    </source>
</evidence>
<organism evidence="8 9">
    <name type="scientific">Candidatus Lloydbacteria bacterium RIFCSPHIGHO2_01_FULL_41_20</name>
    <dbReference type="NCBI Taxonomy" id="1798657"/>
    <lineage>
        <taxon>Bacteria</taxon>
        <taxon>Candidatus Lloydiibacteriota</taxon>
    </lineage>
</organism>